<comment type="caution">
    <text evidence="5">The sequence shown here is derived from an EMBL/GenBank/DDBJ whole genome shotgun (WGS) entry which is preliminary data.</text>
</comment>
<keyword evidence="2" id="KW-0677">Repeat</keyword>
<evidence type="ECO:0000256" key="2">
    <source>
        <dbReference type="ARBA" id="ARBA00022737"/>
    </source>
</evidence>
<dbReference type="Gene3D" id="1.25.40.10">
    <property type="entry name" value="Tetratricopeptide repeat domain"/>
    <property type="match status" value="3"/>
</dbReference>
<dbReference type="Pfam" id="PF20431">
    <property type="entry name" value="E_motif"/>
    <property type="match status" value="1"/>
</dbReference>
<dbReference type="NCBIfam" id="TIGR00756">
    <property type="entry name" value="PPR"/>
    <property type="match status" value="3"/>
</dbReference>
<dbReference type="Pfam" id="PF01535">
    <property type="entry name" value="PPR"/>
    <property type="match status" value="1"/>
</dbReference>
<gene>
    <name evidence="5" type="ORF">HHK36_007378</name>
</gene>
<feature type="repeat" description="PPR" evidence="3">
    <location>
        <begin position="264"/>
        <end position="298"/>
    </location>
</feature>
<evidence type="ECO:0000256" key="1">
    <source>
        <dbReference type="ARBA" id="ARBA00006643"/>
    </source>
</evidence>
<accession>A0A834ZNB8</accession>
<organism evidence="5 6">
    <name type="scientific">Tetracentron sinense</name>
    <name type="common">Spur-leaf</name>
    <dbReference type="NCBI Taxonomy" id="13715"/>
    <lineage>
        <taxon>Eukaryota</taxon>
        <taxon>Viridiplantae</taxon>
        <taxon>Streptophyta</taxon>
        <taxon>Embryophyta</taxon>
        <taxon>Tracheophyta</taxon>
        <taxon>Spermatophyta</taxon>
        <taxon>Magnoliopsida</taxon>
        <taxon>Trochodendrales</taxon>
        <taxon>Trochodendraceae</taxon>
        <taxon>Tetracentron</taxon>
    </lineage>
</organism>
<dbReference type="InterPro" id="IPR000489">
    <property type="entry name" value="Pterin-binding_dom"/>
</dbReference>
<dbReference type="EMBL" id="JABCRI010000004">
    <property type="protein sequence ID" value="KAF8408233.1"/>
    <property type="molecule type" value="Genomic_DNA"/>
</dbReference>
<dbReference type="GO" id="GO:0008270">
    <property type="term" value="F:zinc ion binding"/>
    <property type="evidence" value="ECO:0007669"/>
    <property type="project" value="InterPro"/>
</dbReference>
<dbReference type="Proteomes" id="UP000655225">
    <property type="component" value="Unassembled WGS sequence"/>
</dbReference>
<dbReference type="InterPro" id="IPR046960">
    <property type="entry name" value="PPR_At4g14850-like_plant"/>
</dbReference>
<dbReference type="InterPro" id="IPR011990">
    <property type="entry name" value="TPR-like_helical_dom_sf"/>
</dbReference>
<dbReference type="InterPro" id="IPR011005">
    <property type="entry name" value="Dihydropteroate_synth-like_sf"/>
</dbReference>
<evidence type="ECO:0000313" key="5">
    <source>
        <dbReference type="EMBL" id="KAF8408233.1"/>
    </source>
</evidence>
<proteinExistence type="inferred from homology"/>
<protein>
    <recommendedName>
        <fullName evidence="4">Pterin-binding domain-containing protein</fullName>
    </recommendedName>
</protein>
<dbReference type="InterPro" id="IPR002885">
    <property type="entry name" value="PPR_rpt"/>
</dbReference>
<dbReference type="PANTHER" id="PTHR47926">
    <property type="entry name" value="PENTATRICOPEPTIDE REPEAT-CONTAINING PROTEIN"/>
    <property type="match status" value="1"/>
</dbReference>
<dbReference type="GO" id="GO:0009451">
    <property type="term" value="P:RNA modification"/>
    <property type="evidence" value="ECO:0007669"/>
    <property type="project" value="InterPro"/>
</dbReference>
<dbReference type="SUPFAM" id="SSF51717">
    <property type="entry name" value="Dihydropteroate synthetase-like"/>
    <property type="match status" value="1"/>
</dbReference>
<comment type="similarity">
    <text evidence="1">Belongs to the PPR family. PCMP-H subfamily.</text>
</comment>
<dbReference type="InterPro" id="IPR032867">
    <property type="entry name" value="DYW_dom"/>
</dbReference>
<dbReference type="PROSITE" id="PS51375">
    <property type="entry name" value="PPR"/>
    <property type="match status" value="3"/>
</dbReference>
<dbReference type="AlphaFoldDB" id="A0A834ZNB8"/>
<dbReference type="OMA" id="TLLWGCK"/>
<dbReference type="PANTHER" id="PTHR47926:SF461">
    <property type="entry name" value="PENTATRICOPEPTIDE REPEAT SUPERFAMILY PROTEIN"/>
    <property type="match status" value="1"/>
</dbReference>
<evidence type="ECO:0000256" key="3">
    <source>
        <dbReference type="PROSITE-ProRule" id="PRU00708"/>
    </source>
</evidence>
<dbReference type="FunFam" id="1.25.40.10:FF:000690">
    <property type="entry name" value="Pentatricopeptide repeat-containing protein"/>
    <property type="match status" value="1"/>
</dbReference>
<dbReference type="OrthoDB" id="185373at2759"/>
<name>A0A834ZNB8_TETSI</name>
<dbReference type="InterPro" id="IPR046848">
    <property type="entry name" value="E_motif"/>
</dbReference>
<feature type="repeat" description="PPR" evidence="3">
    <location>
        <begin position="163"/>
        <end position="197"/>
    </location>
</feature>
<dbReference type="GO" id="GO:0003729">
    <property type="term" value="F:mRNA binding"/>
    <property type="evidence" value="ECO:0007669"/>
    <property type="project" value="UniProtKB-ARBA"/>
</dbReference>
<evidence type="ECO:0000313" key="6">
    <source>
        <dbReference type="Proteomes" id="UP000655225"/>
    </source>
</evidence>
<dbReference type="Pfam" id="PF14432">
    <property type="entry name" value="DYW_deaminase"/>
    <property type="match status" value="1"/>
</dbReference>
<dbReference type="GO" id="GO:0042558">
    <property type="term" value="P:pteridine-containing compound metabolic process"/>
    <property type="evidence" value="ECO:0007669"/>
    <property type="project" value="InterPro"/>
</dbReference>
<keyword evidence="6" id="KW-1185">Reference proteome</keyword>
<sequence length="714" mass="80601">MEMEISTLSHAMQLHAQVIKTQKNESVLNLSKLFSFTALSSISGNLTYARQIFNSLQTPNSFFCNTMIRGYANSNNPDQALLLFLSIQNQDHSPKPDNFTYPFLLKSCARSRRTKEGKQLHALTYKTGLELDRYVQNSLIHMYFSCGDSNCAAQVFEKMSNRDVISWTSVIDGYVENNRPIEALRLFEQMQDDGVSPNDATMVSILRACADTGALSLGRKVHQLAEESKVSSKANVSTTLIDMYAKCGCIDSAQRVFDTIENKDVFAWTTMISGLASHGRFKDAIDLFDQMGEFNVRPDERTITAVLSACRNAGWVSQGYSYFENMERKYGITPTIQHYGCMVDLLARAGHLNNAEDFIKEMPIEPDTVLWRTLIWACKVHKDTDRSKRLMKHRQLLKMDSNDSGSYVLLENVYASAGKWHHKANVRELMNQKGLAKPPGSSKIEINGIIHEFTAGDSGHLEAEKIYKRLDEIEEQLRVEGYHPKLSEVLLDMEDEEKAFQLRHHSEKIAVAFGLIKTSQGTEIRIVKNLRSCEDCHSVMKLISKIYQRDIIIRDRIRFHHFKNGNCSCRDYCDGGKFQYVEAAVSQVRSMILEGADTIDVCAQSTHPCASRISAEDELDRLIPILKGVQEVPEVEGKLLSVEILYSEFALEAVSKGARVVSDDRGMFGIVSMSIEDNLYIVMGLQTDRGEIVRKSLANAHAPCLDWDLPERDS</sequence>
<dbReference type="FunFam" id="1.25.40.10:FF:000344">
    <property type="entry name" value="Pentatricopeptide repeat-containing protein"/>
    <property type="match status" value="1"/>
</dbReference>
<dbReference type="Gene3D" id="3.20.20.20">
    <property type="entry name" value="Dihydropteroate synthase-like"/>
    <property type="match status" value="1"/>
</dbReference>
<feature type="domain" description="Pterin-binding" evidence="4">
    <location>
        <begin position="559"/>
        <end position="714"/>
    </location>
</feature>
<dbReference type="PROSITE" id="PS50972">
    <property type="entry name" value="PTERIN_BINDING"/>
    <property type="match status" value="1"/>
</dbReference>
<reference evidence="5 6" key="1">
    <citation type="submission" date="2020-04" db="EMBL/GenBank/DDBJ databases">
        <title>Plant Genome Project.</title>
        <authorList>
            <person name="Zhang R.-G."/>
        </authorList>
    </citation>
    <scope>NUCLEOTIDE SEQUENCE [LARGE SCALE GENOMIC DNA]</scope>
    <source>
        <strain evidence="5">YNK0</strain>
        <tissue evidence="5">Leaf</tissue>
    </source>
</reference>
<dbReference type="Pfam" id="PF13041">
    <property type="entry name" value="PPR_2"/>
    <property type="match status" value="3"/>
</dbReference>
<evidence type="ECO:0000259" key="4">
    <source>
        <dbReference type="PROSITE" id="PS50972"/>
    </source>
</evidence>
<feature type="repeat" description="PPR" evidence="3">
    <location>
        <begin position="60"/>
        <end position="94"/>
    </location>
</feature>